<keyword evidence="2" id="KW-0808">Transferase</keyword>
<dbReference type="PANTHER" id="PTHR10210">
    <property type="entry name" value="RIBOSE-PHOSPHATE DIPHOSPHOKINASE FAMILY MEMBER"/>
    <property type="match status" value="1"/>
</dbReference>
<name>X1HJ07_9ZZZZ</name>
<evidence type="ECO:0000256" key="6">
    <source>
        <dbReference type="ARBA" id="ARBA00022777"/>
    </source>
</evidence>
<dbReference type="Gene3D" id="3.40.50.2020">
    <property type="match status" value="2"/>
</dbReference>
<dbReference type="NCBIfam" id="NF002320">
    <property type="entry name" value="PRK01259.1"/>
    <property type="match status" value="1"/>
</dbReference>
<evidence type="ECO:0000256" key="3">
    <source>
        <dbReference type="ARBA" id="ARBA00022723"/>
    </source>
</evidence>
<evidence type="ECO:0000256" key="8">
    <source>
        <dbReference type="ARBA" id="ARBA00022842"/>
    </source>
</evidence>
<dbReference type="SUPFAM" id="SSF53271">
    <property type="entry name" value="PRTase-like"/>
    <property type="match status" value="2"/>
</dbReference>
<organism evidence="12">
    <name type="scientific">marine sediment metagenome</name>
    <dbReference type="NCBI Taxonomy" id="412755"/>
    <lineage>
        <taxon>unclassified sequences</taxon>
        <taxon>metagenomes</taxon>
        <taxon>ecological metagenomes</taxon>
    </lineage>
</organism>
<dbReference type="InterPro" id="IPR029099">
    <property type="entry name" value="Pribosyltran_N"/>
</dbReference>
<evidence type="ECO:0000313" key="12">
    <source>
        <dbReference type="EMBL" id="GAH70116.1"/>
    </source>
</evidence>
<evidence type="ECO:0000256" key="5">
    <source>
        <dbReference type="ARBA" id="ARBA00022741"/>
    </source>
</evidence>
<dbReference type="GO" id="GO:0006164">
    <property type="term" value="P:purine nucleotide biosynthetic process"/>
    <property type="evidence" value="ECO:0007669"/>
    <property type="project" value="TreeGrafter"/>
</dbReference>
<dbReference type="GO" id="GO:0016301">
    <property type="term" value="F:kinase activity"/>
    <property type="evidence" value="ECO:0007669"/>
    <property type="project" value="UniProtKB-KW"/>
</dbReference>
<dbReference type="CDD" id="cd06223">
    <property type="entry name" value="PRTases_typeI"/>
    <property type="match status" value="1"/>
</dbReference>
<proteinExistence type="predicted"/>
<dbReference type="GO" id="GO:0002189">
    <property type="term" value="C:ribose phosphate diphosphokinase complex"/>
    <property type="evidence" value="ECO:0007669"/>
    <property type="project" value="TreeGrafter"/>
</dbReference>
<keyword evidence="7" id="KW-0067">ATP-binding</keyword>
<feature type="domain" description="Phosphoribosyltransferase" evidence="10">
    <location>
        <begin position="152"/>
        <end position="240"/>
    </location>
</feature>
<evidence type="ECO:0000256" key="9">
    <source>
        <dbReference type="ARBA" id="ARBA00049535"/>
    </source>
</evidence>
<evidence type="ECO:0000256" key="7">
    <source>
        <dbReference type="ARBA" id="ARBA00022840"/>
    </source>
</evidence>
<dbReference type="InterPro" id="IPR029057">
    <property type="entry name" value="PRTase-like"/>
</dbReference>
<dbReference type="PROSITE" id="PS00114">
    <property type="entry name" value="PRPP_SYNTHASE"/>
    <property type="match status" value="1"/>
</dbReference>
<comment type="catalytic activity">
    <reaction evidence="9">
        <text>D-ribose 5-phosphate + ATP = 5-phospho-alpha-D-ribose 1-diphosphate + AMP + H(+)</text>
        <dbReference type="Rhea" id="RHEA:15609"/>
        <dbReference type="ChEBI" id="CHEBI:15378"/>
        <dbReference type="ChEBI" id="CHEBI:30616"/>
        <dbReference type="ChEBI" id="CHEBI:58017"/>
        <dbReference type="ChEBI" id="CHEBI:78346"/>
        <dbReference type="ChEBI" id="CHEBI:456215"/>
        <dbReference type="EC" id="2.7.6.1"/>
    </reaction>
</comment>
<dbReference type="Pfam" id="PF00156">
    <property type="entry name" value="Pribosyltran"/>
    <property type="match status" value="1"/>
</dbReference>
<dbReference type="GO" id="GO:0004749">
    <property type="term" value="F:ribose phosphate diphosphokinase activity"/>
    <property type="evidence" value="ECO:0007669"/>
    <property type="project" value="UniProtKB-EC"/>
</dbReference>
<feature type="non-terminal residue" evidence="12">
    <location>
        <position position="240"/>
    </location>
</feature>
<dbReference type="NCBIfam" id="TIGR01251">
    <property type="entry name" value="ribP_PPkin"/>
    <property type="match status" value="1"/>
</dbReference>
<dbReference type="InterPro" id="IPR000836">
    <property type="entry name" value="PRTase_dom"/>
</dbReference>
<dbReference type="GO" id="GO:0009156">
    <property type="term" value="P:ribonucleoside monophosphate biosynthetic process"/>
    <property type="evidence" value="ECO:0007669"/>
    <property type="project" value="InterPro"/>
</dbReference>
<dbReference type="AlphaFoldDB" id="X1HJ07"/>
<evidence type="ECO:0000256" key="4">
    <source>
        <dbReference type="ARBA" id="ARBA00022727"/>
    </source>
</evidence>
<reference evidence="12" key="1">
    <citation type="journal article" date="2014" name="Front. Microbiol.">
        <title>High frequency of phylogenetically diverse reductive dehalogenase-homologous genes in deep subseafloor sedimentary metagenomes.</title>
        <authorList>
            <person name="Kawai M."/>
            <person name="Futagami T."/>
            <person name="Toyoda A."/>
            <person name="Takaki Y."/>
            <person name="Nishi S."/>
            <person name="Hori S."/>
            <person name="Arai W."/>
            <person name="Tsubouchi T."/>
            <person name="Morono Y."/>
            <person name="Uchiyama I."/>
            <person name="Ito T."/>
            <person name="Fujiyama A."/>
            <person name="Inagaki F."/>
            <person name="Takami H."/>
        </authorList>
    </citation>
    <scope>NUCLEOTIDE SEQUENCE</scope>
    <source>
        <strain evidence="12">Expedition CK06-06</strain>
    </source>
</reference>
<dbReference type="InterPro" id="IPR005946">
    <property type="entry name" value="Rib-P_diPkinase"/>
</dbReference>
<comment type="caution">
    <text evidence="12">The sequence shown here is derived from an EMBL/GenBank/DDBJ whole genome shotgun (WGS) entry which is preliminary data.</text>
</comment>
<evidence type="ECO:0000259" key="11">
    <source>
        <dbReference type="Pfam" id="PF13793"/>
    </source>
</evidence>
<keyword evidence="4" id="KW-0545">Nucleotide biosynthesis</keyword>
<evidence type="ECO:0000256" key="2">
    <source>
        <dbReference type="ARBA" id="ARBA00022679"/>
    </source>
</evidence>
<dbReference type="FunFam" id="3.40.50.2020:FF:000007">
    <property type="entry name" value="Ribose-phosphate pyrophosphokinase"/>
    <property type="match status" value="1"/>
</dbReference>
<dbReference type="SMART" id="SM01400">
    <property type="entry name" value="Pribosyltran_N"/>
    <property type="match status" value="1"/>
</dbReference>
<dbReference type="EMBL" id="BARU01031039">
    <property type="protein sequence ID" value="GAH70116.1"/>
    <property type="molecule type" value="Genomic_DNA"/>
</dbReference>
<dbReference type="GO" id="GO:0000287">
    <property type="term" value="F:magnesium ion binding"/>
    <property type="evidence" value="ECO:0007669"/>
    <property type="project" value="InterPro"/>
</dbReference>
<dbReference type="GO" id="GO:0005524">
    <property type="term" value="F:ATP binding"/>
    <property type="evidence" value="ECO:0007669"/>
    <property type="project" value="UniProtKB-KW"/>
</dbReference>
<gene>
    <name evidence="12" type="ORF">S03H2_49147</name>
</gene>
<keyword evidence="6" id="KW-0418">Kinase</keyword>
<dbReference type="GO" id="GO:0005737">
    <property type="term" value="C:cytoplasm"/>
    <property type="evidence" value="ECO:0007669"/>
    <property type="project" value="TreeGrafter"/>
</dbReference>
<keyword evidence="8" id="KW-0460">Magnesium</keyword>
<sequence>MNDNLKIFSGKSNEALAGAVCEYLGIPLGAAEIERFADGEKVVRVEDDVRGRDCFVVQSTCRPVDEHLVELLIYLDCLRRASASRITAVIPYFGYARQDRKDEGRVPITAKLVANLITTAGADRVLAIDLHAAQVQGFFDIPVDHLAGELVLSKYFRDKKIGKLTVISPDVGNMRIASRYAEHLGGELAIVHKKRMSGNEVHALEIIGEVKGRNILMCDDIIATAGTVCSAASLVKERGA</sequence>
<evidence type="ECO:0000259" key="10">
    <source>
        <dbReference type="Pfam" id="PF00156"/>
    </source>
</evidence>
<dbReference type="EC" id="2.7.6.1" evidence="1"/>
<dbReference type="GO" id="GO:0006015">
    <property type="term" value="P:5-phosphoribose 1-diphosphate biosynthetic process"/>
    <property type="evidence" value="ECO:0007669"/>
    <property type="project" value="TreeGrafter"/>
</dbReference>
<dbReference type="PANTHER" id="PTHR10210:SF41">
    <property type="entry name" value="RIBOSE-PHOSPHATE PYROPHOSPHOKINASE 1, CHLOROPLASTIC"/>
    <property type="match status" value="1"/>
</dbReference>
<protein>
    <recommendedName>
        <fullName evidence="1">ribose-phosphate diphosphokinase</fullName>
        <ecNumber evidence="1">2.7.6.1</ecNumber>
    </recommendedName>
</protein>
<keyword evidence="5" id="KW-0547">Nucleotide-binding</keyword>
<keyword evidence="3" id="KW-0479">Metal-binding</keyword>
<dbReference type="Pfam" id="PF13793">
    <property type="entry name" value="Pribosyltran_N"/>
    <property type="match status" value="1"/>
</dbReference>
<dbReference type="InterPro" id="IPR000842">
    <property type="entry name" value="PRib_PP_synth_CS"/>
</dbReference>
<feature type="domain" description="Ribose-phosphate pyrophosphokinase N-terminal" evidence="11">
    <location>
        <begin position="5"/>
        <end position="121"/>
    </location>
</feature>
<evidence type="ECO:0000256" key="1">
    <source>
        <dbReference type="ARBA" id="ARBA00013247"/>
    </source>
</evidence>
<accession>X1HJ07</accession>